<dbReference type="AlphaFoldDB" id="A0A164UKB3"/>
<evidence type="ECO:0000313" key="3">
    <source>
        <dbReference type="Proteomes" id="UP000076722"/>
    </source>
</evidence>
<feature type="region of interest" description="Disordered" evidence="1">
    <location>
        <begin position="235"/>
        <end position="451"/>
    </location>
</feature>
<dbReference type="OrthoDB" id="3268823at2759"/>
<feature type="compositionally biased region" description="Polar residues" evidence="1">
    <location>
        <begin position="189"/>
        <end position="201"/>
    </location>
</feature>
<feature type="compositionally biased region" description="Basic and acidic residues" evidence="1">
    <location>
        <begin position="290"/>
        <end position="304"/>
    </location>
</feature>
<feature type="region of interest" description="Disordered" evidence="1">
    <location>
        <begin position="1"/>
        <end position="26"/>
    </location>
</feature>
<feature type="compositionally biased region" description="Polar residues" evidence="1">
    <location>
        <begin position="360"/>
        <end position="371"/>
    </location>
</feature>
<feature type="region of interest" description="Disordered" evidence="1">
    <location>
        <begin position="464"/>
        <end position="484"/>
    </location>
</feature>
<proteinExistence type="predicted"/>
<feature type="compositionally biased region" description="Low complexity" evidence="1">
    <location>
        <begin position="327"/>
        <end position="336"/>
    </location>
</feature>
<organism evidence="2 3">
    <name type="scientific">Sistotremastrum niveocremeum HHB9708</name>
    <dbReference type="NCBI Taxonomy" id="1314777"/>
    <lineage>
        <taxon>Eukaryota</taxon>
        <taxon>Fungi</taxon>
        <taxon>Dikarya</taxon>
        <taxon>Basidiomycota</taxon>
        <taxon>Agaricomycotina</taxon>
        <taxon>Agaricomycetes</taxon>
        <taxon>Sistotremastrales</taxon>
        <taxon>Sistotremastraceae</taxon>
        <taxon>Sertulicium</taxon>
        <taxon>Sertulicium niveocremeum</taxon>
    </lineage>
</organism>
<dbReference type="Proteomes" id="UP000076722">
    <property type="component" value="Unassembled WGS sequence"/>
</dbReference>
<evidence type="ECO:0000256" key="1">
    <source>
        <dbReference type="SAM" id="MobiDB-lite"/>
    </source>
</evidence>
<name>A0A164UKB3_9AGAM</name>
<protein>
    <submittedName>
        <fullName evidence="2">Uncharacterized protein</fullName>
    </submittedName>
</protein>
<dbReference type="EMBL" id="KV419407">
    <property type="protein sequence ID" value="KZS93309.1"/>
    <property type="molecule type" value="Genomic_DNA"/>
</dbReference>
<evidence type="ECO:0000313" key="2">
    <source>
        <dbReference type="EMBL" id="KZS93309.1"/>
    </source>
</evidence>
<keyword evidence="3" id="KW-1185">Reference proteome</keyword>
<gene>
    <name evidence="2" type="ORF">SISNIDRAFT_485577</name>
</gene>
<feature type="compositionally biased region" description="Polar residues" evidence="1">
    <location>
        <begin position="1"/>
        <end position="16"/>
    </location>
</feature>
<sequence length="484" mass="49067">MSQPPVLQVDPASTPSREWAEATESALHTDAVDKSYVNQLDSTSTARPVAVTSALTPAEAAAASVAPAVVEVQPVQTQSSTTTPGYELPGAFPKDQIVAALPSQEAVQETLRSAAQFISNAGSTAVSYLPPQEDVNKAISNATTTAAGYLPAQEDVTRTFAQTATALAGAGQTAATTAATYLPESITNVMPGSTNSTSLPSQEKFGAQPGEHLSSGVGALPGLLNESGVALLPAERTSLPSDYRESEGVQPGDKSDGVGPLPGKATEEGVVSKFEQTAGVPSQSTSLPSDSRESEGVHPGDKSDGVGPLPGKASEAGVVSGFERTAARTTATHGATDSSKSNGLPASGAAVASSRPGDYQPNNVGGATASQFLGDAAHREAHMNDSKDVKSAPAPPPKDGLHQPATLVTSPNHSYTPASQDLPPSNGSTDGTSKSTQDAVSPNGSEKKVGFMAKLKGEVKIVQGKLSGDHNKVDQGKSLKKGDA</sequence>
<accession>A0A164UKB3</accession>
<feature type="compositionally biased region" description="Polar residues" evidence="1">
    <location>
        <begin position="406"/>
        <end position="444"/>
    </location>
</feature>
<reference evidence="2 3" key="1">
    <citation type="journal article" date="2016" name="Mol. Biol. Evol.">
        <title>Comparative Genomics of Early-Diverging Mushroom-Forming Fungi Provides Insights into the Origins of Lignocellulose Decay Capabilities.</title>
        <authorList>
            <person name="Nagy L.G."/>
            <person name="Riley R."/>
            <person name="Tritt A."/>
            <person name="Adam C."/>
            <person name="Daum C."/>
            <person name="Floudas D."/>
            <person name="Sun H."/>
            <person name="Yadav J.S."/>
            <person name="Pangilinan J."/>
            <person name="Larsson K.H."/>
            <person name="Matsuura K."/>
            <person name="Barry K."/>
            <person name="Labutti K."/>
            <person name="Kuo R."/>
            <person name="Ohm R.A."/>
            <person name="Bhattacharya S.S."/>
            <person name="Shirouzu T."/>
            <person name="Yoshinaga Y."/>
            <person name="Martin F.M."/>
            <person name="Grigoriev I.V."/>
            <person name="Hibbett D.S."/>
        </authorList>
    </citation>
    <scope>NUCLEOTIDE SEQUENCE [LARGE SCALE GENOMIC DNA]</scope>
    <source>
        <strain evidence="2 3">HHB9708</strain>
    </source>
</reference>
<feature type="compositionally biased region" description="Basic and acidic residues" evidence="1">
    <location>
        <begin position="467"/>
        <end position="484"/>
    </location>
</feature>
<feature type="compositionally biased region" description="Polar residues" evidence="1">
    <location>
        <begin position="279"/>
        <end position="289"/>
    </location>
</feature>
<feature type="compositionally biased region" description="Basic and acidic residues" evidence="1">
    <location>
        <begin position="376"/>
        <end position="390"/>
    </location>
</feature>
<feature type="region of interest" description="Disordered" evidence="1">
    <location>
        <begin position="189"/>
        <end position="219"/>
    </location>
</feature>